<dbReference type="SMART" id="SM00857">
    <property type="entry name" value="Resolvase"/>
    <property type="match status" value="1"/>
</dbReference>
<dbReference type="RefSeq" id="WP_177205963.1">
    <property type="nucleotide sequence ID" value="NZ_FONL01000010.1"/>
</dbReference>
<dbReference type="PANTHER" id="PTHR30461:SF23">
    <property type="entry name" value="DNA RECOMBINASE-RELATED"/>
    <property type="match status" value="1"/>
</dbReference>
<gene>
    <name evidence="3" type="ORF">SAMN05216245_1104</name>
</gene>
<dbReference type="Gene3D" id="3.90.1750.20">
    <property type="entry name" value="Putative Large Serine Recombinase, Chain B, Domain 2"/>
    <property type="match status" value="1"/>
</dbReference>
<protein>
    <submittedName>
        <fullName evidence="3">Site-specific DNA recombinase</fullName>
    </submittedName>
</protein>
<dbReference type="InterPro" id="IPR038109">
    <property type="entry name" value="DNA_bind_recomb_sf"/>
</dbReference>
<dbReference type="GO" id="GO:0003677">
    <property type="term" value="F:DNA binding"/>
    <property type="evidence" value="ECO:0007669"/>
    <property type="project" value="InterPro"/>
</dbReference>
<dbReference type="GO" id="GO:0000150">
    <property type="term" value="F:DNA strand exchange activity"/>
    <property type="evidence" value="ECO:0007669"/>
    <property type="project" value="InterPro"/>
</dbReference>
<evidence type="ECO:0000313" key="4">
    <source>
        <dbReference type="Proteomes" id="UP000198896"/>
    </source>
</evidence>
<dbReference type="Pfam" id="PF13408">
    <property type="entry name" value="Zn_ribbon_recom"/>
    <property type="match status" value="1"/>
</dbReference>
<dbReference type="InterPro" id="IPR006119">
    <property type="entry name" value="Resolv_N"/>
</dbReference>
<dbReference type="Proteomes" id="UP000198896">
    <property type="component" value="Unassembled WGS sequence"/>
</dbReference>
<dbReference type="PANTHER" id="PTHR30461">
    <property type="entry name" value="DNA-INVERTASE FROM LAMBDOID PROPHAGE"/>
    <property type="match status" value="1"/>
</dbReference>
<proteinExistence type="predicted"/>
<sequence length="432" mass="49903">MNGAEIIPATKPLEAQIQKKKVAAYARVSTDKKDQESSYEAQAAHFEKLIMNNPEWELAGIYTDNGISGTSLKHRKQFLQMMEDCRAKKIDIILTKSISRFARNTVDLLNSVRELKGLGIEVRFEKENINTSGMGGEFLLTVTAAVAEQESVSISNNVKWAIRRKYQRGETSGGTFVYGYRWVDRQYVIEPEEAEVIRQMYAGLLRGESVYAIAKRLREEGRLTVRGKQFSTVTVRRILSNPLYAGDLLLQKVFVRDCISKKVINNIGQRDRYYVKHHHAGIVDRETYDKVQEVLAYRTKMGFMLRKGMTCFTHKIQCGSCGKWYSRFSKDGYVDWICSTRRKGGKCPSKYLPERKLKAVCCRVLGLEEFDEAVFTVKVEKIVIPEQHRLVFHMKDGTIIDETWEPVCRKDWWTPERRAERSRQYKGRRFGA</sequence>
<accession>A0A1I2BTK3</accession>
<evidence type="ECO:0000313" key="3">
    <source>
        <dbReference type="EMBL" id="SFE59456.1"/>
    </source>
</evidence>
<dbReference type="STRING" id="1123323.SAMN05216245_1104"/>
<keyword evidence="4" id="KW-1185">Reference proteome</keyword>
<dbReference type="SUPFAM" id="SSF53041">
    <property type="entry name" value="Resolvase-like"/>
    <property type="match status" value="1"/>
</dbReference>
<dbReference type="Gene3D" id="3.40.50.1390">
    <property type="entry name" value="Resolvase, N-terminal catalytic domain"/>
    <property type="match status" value="1"/>
</dbReference>
<evidence type="ECO:0000259" key="1">
    <source>
        <dbReference type="PROSITE" id="PS51736"/>
    </source>
</evidence>
<dbReference type="InterPro" id="IPR011109">
    <property type="entry name" value="DNA_bind_recombinase_dom"/>
</dbReference>
<dbReference type="PROSITE" id="PS51736">
    <property type="entry name" value="RECOMBINASES_3"/>
    <property type="match status" value="1"/>
</dbReference>
<dbReference type="Pfam" id="PF00239">
    <property type="entry name" value="Resolvase"/>
    <property type="match status" value="1"/>
</dbReference>
<dbReference type="CDD" id="cd00338">
    <property type="entry name" value="Ser_Recombinase"/>
    <property type="match status" value="1"/>
</dbReference>
<dbReference type="AlphaFoldDB" id="A0A1I2BTK3"/>
<name>A0A1I2BTK3_9FIRM</name>
<dbReference type="InterPro" id="IPR025827">
    <property type="entry name" value="Zn_ribbon_recom_dom"/>
</dbReference>
<dbReference type="Pfam" id="PF07508">
    <property type="entry name" value="Recombinase"/>
    <property type="match status" value="1"/>
</dbReference>
<organism evidence="3 4">
    <name type="scientific">Succiniclasticum ruminis DSM 9236</name>
    <dbReference type="NCBI Taxonomy" id="1123323"/>
    <lineage>
        <taxon>Bacteria</taxon>
        <taxon>Bacillati</taxon>
        <taxon>Bacillota</taxon>
        <taxon>Negativicutes</taxon>
        <taxon>Acidaminococcales</taxon>
        <taxon>Acidaminococcaceae</taxon>
        <taxon>Succiniclasticum</taxon>
    </lineage>
</organism>
<dbReference type="EMBL" id="FONL01000010">
    <property type="protein sequence ID" value="SFE59456.1"/>
    <property type="molecule type" value="Genomic_DNA"/>
</dbReference>
<feature type="domain" description="Recombinase" evidence="2">
    <location>
        <begin position="177"/>
        <end position="301"/>
    </location>
</feature>
<reference evidence="3 4" key="1">
    <citation type="submission" date="2016-10" db="EMBL/GenBank/DDBJ databases">
        <authorList>
            <person name="de Groot N.N."/>
        </authorList>
    </citation>
    <scope>NUCLEOTIDE SEQUENCE [LARGE SCALE GENOMIC DNA]</scope>
    <source>
        <strain evidence="3 4">DSM 9236</strain>
    </source>
</reference>
<dbReference type="InterPro" id="IPR050639">
    <property type="entry name" value="SSR_resolvase"/>
</dbReference>
<dbReference type="InterPro" id="IPR036162">
    <property type="entry name" value="Resolvase-like_N_sf"/>
</dbReference>
<dbReference type="PROSITE" id="PS51737">
    <property type="entry name" value="RECOMBINASE_DNA_BIND"/>
    <property type="match status" value="1"/>
</dbReference>
<feature type="domain" description="Resolvase/invertase-type recombinase catalytic" evidence="1">
    <location>
        <begin position="21"/>
        <end position="169"/>
    </location>
</feature>
<evidence type="ECO:0000259" key="2">
    <source>
        <dbReference type="PROSITE" id="PS51737"/>
    </source>
</evidence>